<proteinExistence type="predicted"/>
<feature type="region of interest" description="Disordered" evidence="1">
    <location>
        <begin position="1"/>
        <end position="30"/>
    </location>
</feature>
<comment type="caution">
    <text evidence="2">The sequence shown here is derived from an EMBL/GenBank/DDBJ whole genome shotgun (WGS) entry which is preliminary data.</text>
</comment>
<accession>A0A2N0YX95</accession>
<reference evidence="2 3" key="1">
    <citation type="journal article" date="2003" name="Int. J. Syst. Evol. Microbiol.">
        <title>Bacillus nealsonii sp. nov., isolated from a spacecraft-assembly facility, whose spores are gamma-radiation resistant.</title>
        <authorList>
            <person name="Venkateswaran K."/>
            <person name="Kempf M."/>
            <person name="Chen F."/>
            <person name="Satomi M."/>
            <person name="Nicholson W."/>
            <person name="Kern R."/>
        </authorList>
    </citation>
    <scope>NUCLEOTIDE SEQUENCE [LARGE SCALE GENOMIC DNA]</scope>
    <source>
        <strain evidence="2 3">FO-92</strain>
    </source>
</reference>
<sequence length="69" mass="7755">MRGSCGISRTDTPKRLTARSNGKRASWNGNQPASLKAAKFTETAKNFEFFLVSTPLYSREVKAWMLKNT</sequence>
<dbReference type="EMBL" id="PISE01000057">
    <property type="protein sequence ID" value="PKG21872.1"/>
    <property type="molecule type" value="Genomic_DNA"/>
</dbReference>
<gene>
    <name evidence="2" type="ORF">CWS01_20245</name>
</gene>
<evidence type="ECO:0000256" key="1">
    <source>
        <dbReference type="SAM" id="MobiDB-lite"/>
    </source>
</evidence>
<name>A0A2N0YX95_9BACI</name>
<keyword evidence="3" id="KW-1185">Reference proteome</keyword>
<dbReference type="Proteomes" id="UP000233375">
    <property type="component" value="Unassembled WGS sequence"/>
</dbReference>
<dbReference type="AlphaFoldDB" id="A0A2N0YX95"/>
<evidence type="ECO:0000313" key="2">
    <source>
        <dbReference type="EMBL" id="PKG21872.1"/>
    </source>
</evidence>
<protein>
    <submittedName>
        <fullName evidence="2">Uncharacterized protein</fullName>
    </submittedName>
</protein>
<evidence type="ECO:0000313" key="3">
    <source>
        <dbReference type="Proteomes" id="UP000233375"/>
    </source>
</evidence>
<organism evidence="2 3">
    <name type="scientific">Niallia nealsonii</name>
    <dbReference type="NCBI Taxonomy" id="115979"/>
    <lineage>
        <taxon>Bacteria</taxon>
        <taxon>Bacillati</taxon>
        <taxon>Bacillota</taxon>
        <taxon>Bacilli</taxon>
        <taxon>Bacillales</taxon>
        <taxon>Bacillaceae</taxon>
        <taxon>Niallia</taxon>
    </lineage>
</organism>